<comment type="similarity">
    <text evidence="1">Belongs to the NPR3 family.</text>
</comment>
<comment type="subcellular location">
    <subcellularLocation>
        <location evidence="1">Lysosome</location>
    </subcellularLocation>
</comment>
<dbReference type="Pfam" id="PF03666">
    <property type="entry name" value="NPR3"/>
    <property type="match status" value="1"/>
</dbReference>
<dbReference type="Proteomes" id="UP000887575">
    <property type="component" value="Unassembled WGS sequence"/>
</dbReference>
<dbReference type="GO" id="GO:0010508">
    <property type="term" value="P:positive regulation of autophagy"/>
    <property type="evidence" value="ECO:0007669"/>
    <property type="project" value="TreeGrafter"/>
</dbReference>
<dbReference type="GO" id="GO:1904262">
    <property type="term" value="P:negative regulation of TORC1 signaling"/>
    <property type="evidence" value="ECO:0007669"/>
    <property type="project" value="TreeGrafter"/>
</dbReference>
<dbReference type="GO" id="GO:0038202">
    <property type="term" value="P:TORC1 signaling"/>
    <property type="evidence" value="ECO:0007669"/>
    <property type="project" value="TreeGrafter"/>
</dbReference>
<name>A0AAF3J9A2_9BILA</name>
<dbReference type="GO" id="GO:0005764">
    <property type="term" value="C:lysosome"/>
    <property type="evidence" value="ECO:0007669"/>
    <property type="project" value="UniProtKB-SubCell"/>
</dbReference>
<keyword evidence="1" id="KW-0732">Signal</keyword>
<keyword evidence="1" id="KW-0458">Lysosome</keyword>
<dbReference type="GO" id="GO:1990130">
    <property type="term" value="C:GATOR1 complex"/>
    <property type="evidence" value="ECO:0007669"/>
    <property type="project" value="UniProtKB-UniRule"/>
</dbReference>
<evidence type="ECO:0000313" key="3">
    <source>
        <dbReference type="WBParaSite" id="MBELARI_LOCUS4427"/>
    </source>
</evidence>
<accession>A0AAF3J9A2</accession>
<organism evidence="2 3">
    <name type="scientific">Mesorhabditis belari</name>
    <dbReference type="NCBI Taxonomy" id="2138241"/>
    <lineage>
        <taxon>Eukaryota</taxon>
        <taxon>Metazoa</taxon>
        <taxon>Ecdysozoa</taxon>
        <taxon>Nematoda</taxon>
        <taxon>Chromadorea</taxon>
        <taxon>Rhabditida</taxon>
        <taxon>Rhabditina</taxon>
        <taxon>Rhabditomorpha</taxon>
        <taxon>Rhabditoidea</taxon>
        <taxon>Rhabditidae</taxon>
        <taxon>Mesorhabditinae</taxon>
        <taxon>Mesorhabditis</taxon>
    </lineage>
</organism>
<dbReference type="GO" id="GO:0034198">
    <property type="term" value="P:cellular response to amino acid starvation"/>
    <property type="evidence" value="ECO:0007669"/>
    <property type="project" value="UniProtKB-UniRule"/>
</dbReference>
<proteinExistence type="inferred from homology"/>
<dbReference type="PANTHER" id="PTHR13153">
    <property type="entry name" value="CGTHBA PROTEIN -14 GENE PROTEIN"/>
    <property type="match status" value="1"/>
</dbReference>
<protein>
    <recommendedName>
        <fullName evidence="1">GATOR complex protein NPRL3</fullName>
    </recommendedName>
    <alternativeName>
        <fullName evidence="1">Nitrogen permease regulator 3-like protein</fullName>
    </alternativeName>
</protein>
<sequence>MARVHYSSGSEKALKQRAATEEKIPLAMLFTCRGSTQQELLYLYPYNVECEFAEPLFTGRRCFIKKDQPKRLLPKITDTKESLRTPFGLSTELLASLLCVKENANDLPFELKLGKVIYVGFPKSVSPVPNPWPNPDGHSLDAFHVVFVLPEGAPYQMIERFQCLSRKLAHGIDALQQISNYLSIEHGIMHSELEKFRAIPENEHKLPPWEAIRTKSKLAALFAQVFDDLHRTGVVQVFMDNFVEIGFCMEERALKHARLTPRTAAEIDRLVSRIRPYHSVLLLEDVTPSPDANPNVALMIRHCDPDRSILDISTASGIPLMQVLLVVRHLLLWARAVVIYPIVNTNVYSSATTNKDLERETNRFSRFFGHVTSLGETLAAFNPPIQLDLYVDPSAPLSFQQVRTRIVVYLLRHQLLMQLHKFAYLMVPYSTKEKPTNKHCPKGIRDIIDQVPTFVHPSEKIGPGSTDDAVDLKIEGPLHEENENEREEYETLMARISDRKTLPPTAGISSEVKDYLKKLCGQMLEKEGYAEVEAKIRRFCQLAPLLNGSHHVEDLIAFSPVIATYLRPDFISCLDDSLA</sequence>
<dbReference type="AlphaFoldDB" id="A0AAF3J9A2"/>
<dbReference type="InterPro" id="IPR005365">
    <property type="entry name" value="Npr3"/>
</dbReference>
<evidence type="ECO:0000256" key="1">
    <source>
        <dbReference type="RuleBase" id="RU368069"/>
    </source>
</evidence>
<reference evidence="3" key="1">
    <citation type="submission" date="2024-02" db="UniProtKB">
        <authorList>
            <consortium name="WormBaseParasite"/>
        </authorList>
    </citation>
    <scope>IDENTIFICATION</scope>
</reference>
<comment type="function">
    <text evidence="1">As a component of the GATOR1 complex functions as an inhibitor of the amino acid-sensing branch of the TORC1 pathway.</text>
</comment>
<keyword evidence="2" id="KW-1185">Reference proteome</keyword>
<evidence type="ECO:0000313" key="2">
    <source>
        <dbReference type="Proteomes" id="UP000887575"/>
    </source>
</evidence>
<dbReference type="PANTHER" id="PTHR13153:SF5">
    <property type="entry name" value="GATOR COMPLEX PROTEIN NPRL3"/>
    <property type="match status" value="1"/>
</dbReference>
<dbReference type="WBParaSite" id="MBELARI_LOCUS4427">
    <property type="protein sequence ID" value="MBELARI_LOCUS4427"/>
    <property type="gene ID" value="MBELARI_LOCUS4427"/>
</dbReference>